<dbReference type="Gene3D" id="1.10.260.40">
    <property type="entry name" value="lambda repressor-like DNA-binding domains"/>
    <property type="match status" value="1"/>
</dbReference>
<proteinExistence type="predicted"/>
<gene>
    <name evidence="5" type="ORF">GALL_119150</name>
</gene>
<dbReference type="PANTHER" id="PTHR46797">
    <property type="entry name" value="HTH-TYPE TRANSCRIPTIONAL REGULATOR"/>
    <property type="match status" value="1"/>
</dbReference>
<keyword evidence="1" id="KW-0805">Transcription regulation</keyword>
<evidence type="ECO:0000256" key="3">
    <source>
        <dbReference type="ARBA" id="ARBA00023163"/>
    </source>
</evidence>
<evidence type="ECO:0000313" key="5">
    <source>
        <dbReference type="EMBL" id="OIR06118.1"/>
    </source>
</evidence>
<reference evidence="5" key="1">
    <citation type="submission" date="2016-10" db="EMBL/GenBank/DDBJ databases">
        <title>Sequence of Gallionella enrichment culture.</title>
        <authorList>
            <person name="Poehlein A."/>
            <person name="Muehling M."/>
            <person name="Daniel R."/>
        </authorList>
    </citation>
    <scope>NUCLEOTIDE SEQUENCE</scope>
</reference>
<dbReference type="SMART" id="SM00530">
    <property type="entry name" value="HTH_XRE"/>
    <property type="match status" value="1"/>
</dbReference>
<dbReference type="GO" id="GO:0003700">
    <property type="term" value="F:DNA-binding transcription factor activity"/>
    <property type="evidence" value="ECO:0007669"/>
    <property type="project" value="TreeGrafter"/>
</dbReference>
<dbReference type="InterPro" id="IPR001387">
    <property type="entry name" value="Cro/C1-type_HTH"/>
</dbReference>
<keyword evidence="2" id="KW-0238">DNA-binding</keyword>
<protein>
    <submittedName>
        <fullName evidence="5">Anaerobic benzoate catabolism transcriptional regulator</fullName>
    </submittedName>
</protein>
<feature type="domain" description="HTH cro/C1-type" evidence="4">
    <location>
        <begin position="18"/>
        <end position="72"/>
    </location>
</feature>
<dbReference type="InterPro" id="IPR010982">
    <property type="entry name" value="Lambda_DNA-bd_dom_sf"/>
</dbReference>
<evidence type="ECO:0000259" key="4">
    <source>
        <dbReference type="PROSITE" id="PS50943"/>
    </source>
</evidence>
<dbReference type="AlphaFoldDB" id="A0A1J5T1Q4"/>
<dbReference type="GO" id="GO:0005829">
    <property type="term" value="C:cytosol"/>
    <property type="evidence" value="ECO:0007669"/>
    <property type="project" value="TreeGrafter"/>
</dbReference>
<sequence length="85" mass="9547">MRNPTQKFSAQLLFASNVRRLRLEKNLTQEVLAEGAGLHTNYISSVERGQRNISIGNIERIACALGVTMAELLTEPEKPRKTHTK</sequence>
<dbReference type="EMBL" id="MLJW01000046">
    <property type="protein sequence ID" value="OIR06118.1"/>
    <property type="molecule type" value="Genomic_DNA"/>
</dbReference>
<dbReference type="SUPFAM" id="SSF47413">
    <property type="entry name" value="lambda repressor-like DNA-binding domains"/>
    <property type="match status" value="1"/>
</dbReference>
<comment type="caution">
    <text evidence="5">The sequence shown here is derived from an EMBL/GenBank/DDBJ whole genome shotgun (WGS) entry which is preliminary data.</text>
</comment>
<name>A0A1J5T1Q4_9ZZZZ</name>
<dbReference type="PROSITE" id="PS50943">
    <property type="entry name" value="HTH_CROC1"/>
    <property type="match status" value="1"/>
</dbReference>
<evidence type="ECO:0000256" key="1">
    <source>
        <dbReference type="ARBA" id="ARBA00023015"/>
    </source>
</evidence>
<organism evidence="5">
    <name type="scientific">mine drainage metagenome</name>
    <dbReference type="NCBI Taxonomy" id="410659"/>
    <lineage>
        <taxon>unclassified sequences</taxon>
        <taxon>metagenomes</taxon>
        <taxon>ecological metagenomes</taxon>
    </lineage>
</organism>
<dbReference type="CDD" id="cd00093">
    <property type="entry name" value="HTH_XRE"/>
    <property type="match status" value="1"/>
</dbReference>
<evidence type="ECO:0000256" key="2">
    <source>
        <dbReference type="ARBA" id="ARBA00023125"/>
    </source>
</evidence>
<dbReference type="GO" id="GO:0003677">
    <property type="term" value="F:DNA binding"/>
    <property type="evidence" value="ECO:0007669"/>
    <property type="project" value="UniProtKB-KW"/>
</dbReference>
<dbReference type="InterPro" id="IPR050807">
    <property type="entry name" value="TransReg_Diox_bact_type"/>
</dbReference>
<dbReference type="PANTHER" id="PTHR46797:SF23">
    <property type="entry name" value="HTH-TYPE TRANSCRIPTIONAL REGULATOR SUTR"/>
    <property type="match status" value="1"/>
</dbReference>
<accession>A0A1J5T1Q4</accession>
<dbReference type="Pfam" id="PF01381">
    <property type="entry name" value="HTH_3"/>
    <property type="match status" value="1"/>
</dbReference>
<keyword evidence="3" id="KW-0804">Transcription</keyword>